<accession>A0A2W7HVW1</accession>
<comment type="caution">
    <text evidence="1">The sequence shown here is derived from an EMBL/GenBank/DDBJ whole genome shotgun (WGS) entry which is preliminary data.</text>
</comment>
<sequence>MKAEIINQPYSGEFEERIYDVESVWNSQSWTWIKFTDENGIEKVGQFRGFPKDVKVSKQKNEILVLTSDCAFRLDSLELNIIESEKQADYGNLEITPNGTFILSEYSDIYKLENSLSDMQIIKSPFEMDMVEFKRWNGNILEFECTEITNYERNEMMELNTTNWTIKIKKTTPQHRV</sequence>
<dbReference type="RefSeq" id="WP_111542105.1">
    <property type="nucleotide sequence ID" value="NZ_QKYV01000012.1"/>
</dbReference>
<protein>
    <submittedName>
        <fullName evidence="1">Uncharacterized protein</fullName>
    </submittedName>
</protein>
<dbReference type="EMBL" id="QKYV01000012">
    <property type="protein sequence ID" value="PZW37674.1"/>
    <property type="molecule type" value="Genomic_DNA"/>
</dbReference>
<dbReference type="Proteomes" id="UP000249542">
    <property type="component" value="Unassembled WGS sequence"/>
</dbReference>
<proteinExistence type="predicted"/>
<evidence type="ECO:0000313" key="2">
    <source>
        <dbReference type="Proteomes" id="UP000249542"/>
    </source>
</evidence>
<evidence type="ECO:0000313" key="1">
    <source>
        <dbReference type="EMBL" id="PZW37674.1"/>
    </source>
</evidence>
<reference evidence="1 2" key="1">
    <citation type="submission" date="2018-06" db="EMBL/GenBank/DDBJ databases">
        <title>Genomic Encyclopedia of Archaeal and Bacterial Type Strains, Phase II (KMG-II): from individual species to whole genera.</title>
        <authorList>
            <person name="Goeker M."/>
        </authorList>
    </citation>
    <scope>NUCLEOTIDE SEQUENCE [LARGE SCALE GENOMIC DNA]</scope>
    <source>
        <strain evidence="1 2">DSM 15361</strain>
    </source>
</reference>
<keyword evidence="2" id="KW-1185">Reference proteome</keyword>
<name>A0A2W7HVW1_9FLAO</name>
<gene>
    <name evidence="1" type="ORF">LX95_02851</name>
</gene>
<organism evidence="1 2">
    <name type="scientific">Mesonia algae</name>
    <dbReference type="NCBI Taxonomy" id="213248"/>
    <lineage>
        <taxon>Bacteria</taxon>
        <taxon>Pseudomonadati</taxon>
        <taxon>Bacteroidota</taxon>
        <taxon>Flavobacteriia</taxon>
        <taxon>Flavobacteriales</taxon>
        <taxon>Flavobacteriaceae</taxon>
        <taxon>Mesonia</taxon>
    </lineage>
</organism>
<dbReference type="AlphaFoldDB" id="A0A2W7HVW1"/>